<dbReference type="AlphaFoldDB" id="A0A368N8H4"/>
<evidence type="ECO:0000256" key="2">
    <source>
        <dbReference type="ARBA" id="ARBA00022741"/>
    </source>
</evidence>
<dbReference type="Pfam" id="PF00118">
    <property type="entry name" value="Cpn60_TCP1"/>
    <property type="match status" value="1"/>
</dbReference>
<evidence type="ECO:0000256" key="5">
    <source>
        <dbReference type="RuleBase" id="RU004187"/>
    </source>
</evidence>
<dbReference type="PANTHER" id="PTHR11353">
    <property type="entry name" value="CHAPERONIN"/>
    <property type="match status" value="1"/>
</dbReference>
<dbReference type="SUPFAM" id="SSF52029">
    <property type="entry name" value="GroEL apical domain-like"/>
    <property type="match status" value="1"/>
</dbReference>
<dbReference type="Gene3D" id="3.50.7.10">
    <property type="entry name" value="GroEL"/>
    <property type="match status" value="1"/>
</dbReference>
<dbReference type="Proteomes" id="UP000252189">
    <property type="component" value="Unassembled WGS sequence"/>
</dbReference>
<dbReference type="InterPro" id="IPR027409">
    <property type="entry name" value="GroEL-like_apical_dom_sf"/>
</dbReference>
<keyword evidence="8" id="KW-1185">Reference proteome</keyword>
<keyword evidence="4 5" id="KW-0143">Chaperone</keyword>
<feature type="region of interest" description="Disordered" evidence="6">
    <location>
        <begin position="45"/>
        <end position="105"/>
    </location>
</feature>
<organism evidence="7 8">
    <name type="scientific">Haloplanus salinus</name>
    <dbReference type="NCBI Taxonomy" id="1126245"/>
    <lineage>
        <taxon>Archaea</taxon>
        <taxon>Methanobacteriati</taxon>
        <taxon>Methanobacteriota</taxon>
        <taxon>Stenosarchaea group</taxon>
        <taxon>Halobacteria</taxon>
        <taxon>Halobacteriales</taxon>
        <taxon>Haloferacaceae</taxon>
        <taxon>Haloplanus</taxon>
    </lineage>
</organism>
<dbReference type="SUPFAM" id="SSF48592">
    <property type="entry name" value="GroEL equatorial domain-like"/>
    <property type="match status" value="1"/>
</dbReference>
<proteinExistence type="inferred from homology"/>
<evidence type="ECO:0000256" key="1">
    <source>
        <dbReference type="ARBA" id="ARBA00008020"/>
    </source>
</evidence>
<accession>A0A368N8H4</accession>
<evidence type="ECO:0008006" key="9">
    <source>
        <dbReference type="Google" id="ProtNLM"/>
    </source>
</evidence>
<dbReference type="PRINTS" id="PR00304">
    <property type="entry name" value="TCOMPLEXTCP1"/>
</dbReference>
<gene>
    <name evidence="7" type="ORF">DU504_00370</name>
</gene>
<dbReference type="GO" id="GO:0016887">
    <property type="term" value="F:ATP hydrolysis activity"/>
    <property type="evidence" value="ECO:0007669"/>
    <property type="project" value="InterPro"/>
</dbReference>
<protein>
    <recommendedName>
        <fullName evidence="9">Thermosome subunit</fullName>
    </recommendedName>
</protein>
<dbReference type="InterPro" id="IPR027413">
    <property type="entry name" value="GROEL-like_equatorial_sf"/>
</dbReference>
<evidence type="ECO:0000256" key="4">
    <source>
        <dbReference type="ARBA" id="ARBA00023186"/>
    </source>
</evidence>
<sequence length="650" mass="67852">MSAMATSAPRPASSRQIASPMPRLPPVTTARVSCRSIPHFVPGDWHKSTVGAYGTGRRTERRPGAPRNLKSGGRSEDWSVTRPQGSGGGTQYRPITMSHDGGRTETSVDRIMAEGRASGSDRRSVVQGNVAAATLVADIVETTLGPRGRDKVVYRKPEKEEEGLDDYFQVTNSGAYILKNVPFEAPAASMVARVAAAQDDRHGDGTTTATVYAGRILAAAGDLIERGFHPRTVIDGIDGAVPLIDDAIDVAAVPVDDGDRDRVADVVHTTLGGTVAEPLADRLVAWIHDAAADGSLDPETVHAESLRAGSLSDSEFVDGLVLKKSFAGNYQPSSLTDATIAMTTQAVTASQQVGGRVESDAGADAGKTQSLQVSATDAADLQRFTEYERGVIAERVQPLVDAGVDVLLAANRVDEDTVAHLDRHGIAVVRNADEARLRALAAATDGTLLPHLGAFEASDAGTVGGITRREYPEVEQEAIFLRNLPGNLASVLLHGSTWMAGWEAKRNVNAAVAAAASALETGQIVPGGGATEMAIAGHLRDAAPGVGGRESMVIEAIADAVEAVPRLLARNAGMDPTDAILDLRTAHSRGEKDASVLGLKRELGHALDAGVVEPAAFKRGSVYTAAGAATTVLRIDDVITGIDVTVSESP</sequence>
<dbReference type="InterPro" id="IPR002194">
    <property type="entry name" value="Chaperonin_TCP-1_CS"/>
</dbReference>
<keyword evidence="2 5" id="KW-0547">Nucleotide-binding</keyword>
<name>A0A368N8H4_9EURY</name>
<reference evidence="7 8" key="1">
    <citation type="submission" date="2018-07" db="EMBL/GenBank/DDBJ databases">
        <title>Genome sequences of Haloplanus salinus JCM 18368T.</title>
        <authorList>
            <person name="Kim Y.B."/>
            <person name="Roh S.W."/>
        </authorList>
    </citation>
    <scope>NUCLEOTIDE SEQUENCE [LARGE SCALE GENOMIC DNA]</scope>
    <source>
        <strain evidence="7 8">JCM 18368</strain>
    </source>
</reference>
<dbReference type="Gene3D" id="1.10.560.10">
    <property type="entry name" value="GroEL-like equatorial domain"/>
    <property type="match status" value="1"/>
</dbReference>
<dbReference type="InterPro" id="IPR002423">
    <property type="entry name" value="Cpn60/GroEL/TCP-1"/>
</dbReference>
<evidence type="ECO:0000256" key="6">
    <source>
        <dbReference type="SAM" id="MobiDB-lite"/>
    </source>
</evidence>
<dbReference type="InterPro" id="IPR017998">
    <property type="entry name" value="Chaperone_TCP-1"/>
</dbReference>
<evidence type="ECO:0000256" key="3">
    <source>
        <dbReference type="ARBA" id="ARBA00022840"/>
    </source>
</evidence>
<dbReference type="Gene3D" id="3.30.260.10">
    <property type="entry name" value="TCP-1-like chaperonin intermediate domain"/>
    <property type="match status" value="1"/>
</dbReference>
<evidence type="ECO:0000313" key="8">
    <source>
        <dbReference type="Proteomes" id="UP000252189"/>
    </source>
</evidence>
<evidence type="ECO:0000313" key="7">
    <source>
        <dbReference type="EMBL" id="RCU45891.1"/>
    </source>
</evidence>
<keyword evidence="3 5" id="KW-0067">ATP-binding</keyword>
<comment type="similarity">
    <text evidence="1 5">Belongs to the TCP-1 chaperonin family.</text>
</comment>
<feature type="region of interest" description="Disordered" evidence="6">
    <location>
        <begin position="1"/>
        <end position="26"/>
    </location>
</feature>
<dbReference type="SUPFAM" id="SSF54849">
    <property type="entry name" value="GroEL-intermediate domain like"/>
    <property type="match status" value="1"/>
</dbReference>
<dbReference type="GO" id="GO:0005524">
    <property type="term" value="F:ATP binding"/>
    <property type="evidence" value="ECO:0007669"/>
    <property type="project" value="UniProtKB-KW"/>
</dbReference>
<dbReference type="EMBL" id="QPHM01000001">
    <property type="protein sequence ID" value="RCU45891.1"/>
    <property type="molecule type" value="Genomic_DNA"/>
</dbReference>
<dbReference type="GO" id="GO:0051082">
    <property type="term" value="F:unfolded protein binding"/>
    <property type="evidence" value="ECO:0007669"/>
    <property type="project" value="InterPro"/>
</dbReference>
<comment type="caution">
    <text evidence="7">The sequence shown here is derived from an EMBL/GenBank/DDBJ whole genome shotgun (WGS) entry which is preliminary data.</text>
</comment>
<dbReference type="InterPro" id="IPR027410">
    <property type="entry name" value="TCP-1-like_intermed_sf"/>
</dbReference>
<dbReference type="PROSITE" id="PS00750">
    <property type="entry name" value="TCP1_1"/>
    <property type="match status" value="1"/>
</dbReference>
<dbReference type="GO" id="GO:0140662">
    <property type="term" value="F:ATP-dependent protein folding chaperone"/>
    <property type="evidence" value="ECO:0007669"/>
    <property type="project" value="InterPro"/>
</dbReference>